<feature type="region of interest" description="Disordered" evidence="2">
    <location>
        <begin position="804"/>
        <end position="837"/>
    </location>
</feature>
<reference evidence="3" key="1">
    <citation type="journal article" date="2023" name="Science">
        <title>Genome structures resolve the early diversification of teleost fishes.</title>
        <authorList>
            <person name="Parey E."/>
            <person name="Louis A."/>
            <person name="Montfort J."/>
            <person name="Bouchez O."/>
            <person name="Roques C."/>
            <person name="Iampietro C."/>
            <person name="Lluch J."/>
            <person name="Castinel A."/>
            <person name="Donnadieu C."/>
            <person name="Desvignes T."/>
            <person name="Floi Bucao C."/>
            <person name="Jouanno E."/>
            <person name="Wen M."/>
            <person name="Mejri S."/>
            <person name="Dirks R."/>
            <person name="Jansen H."/>
            <person name="Henkel C."/>
            <person name="Chen W.J."/>
            <person name="Zahm M."/>
            <person name="Cabau C."/>
            <person name="Klopp C."/>
            <person name="Thompson A.W."/>
            <person name="Robinson-Rechavi M."/>
            <person name="Braasch I."/>
            <person name="Lecointre G."/>
            <person name="Bobe J."/>
            <person name="Postlethwait J.H."/>
            <person name="Berthelot C."/>
            <person name="Roest Crollius H."/>
            <person name="Guiguen Y."/>
        </authorList>
    </citation>
    <scope>NUCLEOTIDE SEQUENCE</scope>
    <source>
        <strain evidence="3">Concon-B</strain>
    </source>
</reference>
<dbReference type="PANTHER" id="PTHR44525">
    <property type="entry name" value="WD REPEAT-CONTAINING PROTEIN 27"/>
    <property type="match status" value="1"/>
</dbReference>
<evidence type="ECO:0008006" key="5">
    <source>
        <dbReference type="Google" id="ProtNLM"/>
    </source>
</evidence>
<dbReference type="InterPro" id="IPR011047">
    <property type="entry name" value="Quinoprotein_ADH-like_sf"/>
</dbReference>
<name>A0A9Q1CXI6_CONCO</name>
<feature type="repeat" description="WD" evidence="1">
    <location>
        <begin position="158"/>
        <end position="200"/>
    </location>
</feature>
<evidence type="ECO:0000256" key="2">
    <source>
        <dbReference type="SAM" id="MobiDB-lite"/>
    </source>
</evidence>
<organism evidence="3 4">
    <name type="scientific">Conger conger</name>
    <name type="common">Conger eel</name>
    <name type="synonym">Muraena conger</name>
    <dbReference type="NCBI Taxonomy" id="82655"/>
    <lineage>
        <taxon>Eukaryota</taxon>
        <taxon>Metazoa</taxon>
        <taxon>Chordata</taxon>
        <taxon>Craniata</taxon>
        <taxon>Vertebrata</taxon>
        <taxon>Euteleostomi</taxon>
        <taxon>Actinopterygii</taxon>
        <taxon>Neopterygii</taxon>
        <taxon>Teleostei</taxon>
        <taxon>Anguilliformes</taxon>
        <taxon>Congridae</taxon>
        <taxon>Conger</taxon>
    </lineage>
</organism>
<keyword evidence="1" id="KW-0853">WD repeat</keyword>
<feature type="compositionally biased region" description="Basic and acidic residues" evidence="2">
    <location>
        <begin position="257"/>
        <end position="272"/>
    </location>
</feature>
<feature type="repeat" description="WD" evidence="1">
    <location>
        <begin position="65"/>
        <end position="100"/>
    </location>
</feature>
<dbReference type="EMBL" id="JAFJMO010000018">
    <property type="protein sequence ID" value="KAJ8250687.1"/>
    <property type="molecule type" value="Genomic_DNA"/>
</dbReference>
<dbReference type="PANTHER" id="PTHR44525:SF1">
    <property type="entry name" value="WD REPEAT-CONTAINING PROTEIN 27"/>
    <property type="match status" value="1"/>
</dbReference>
<dbReference type="PROSITE" id="PS50082">
    <property type="entry name" value="WD_REPEATS_2"/>
    <property type="match status" value="3"/>
</dbReference>
<dbReference type="OrthoDB" id="20669at2759"/>
<sequence length="863" mass="95812">MADDGDSSLEEDHVAIVTEKLNLTSPTPVSHVQLACCNSHCAFPWQGNELRIYINTDIGAKPLNLIGHHENVSALAFGARQDPLLLCSASNDYVIVWDIEQCYRRDIEGLIASGVVIGTCLGRAQHLSLCSENEKVAVCSGAKTHILNIQKRELVVSLSGHLGSVTAAEFCPWDGHVLLTSSEDRTFKVWDLRTEECLYQSSVLSAFPLLSLFISEEKRQLITGSTNGQVWAFSLPEDFRCRVVSRVDLQKVEQRRLKHMEGSPANKPERQPRCQSPGSVPGEQADTVETSRPVLRLSPCTALPGCVQDQERCGNLYWIGSTDSLFLLDLDAAELRTALYLKDYPNLTFSMAGSWAIHQRDKDKILCVMSSPFESAIILFEVRMSEYSLSPCPWEEILTVFPSGPLLPESPLNAVLVRKGVPKPIKKPGPEVKVVQMDRPLTFHPRVKSSGYATRPWACTNKVISPKKSSMSVKTRKKPRCILPEYPEDIAVPTVLYNQVSAAERPAPVSCLQYSGDGKHVLCGLGNASALLYKSTLAGTTAVYTGHDGPINTVDWSFNRKWVVTSAEDRTVRVWPIGNAEPILIMGDDKFSKPVKSAHFYYLDKFMLLSSGHALHLYLYHLHLARDDIKRYHQKSLCKPVGRFKMSSGTDITCTSTINQLYSYIVLAAGVDRSVEVFDMNVGHICAEIPDAHTRAVHHITQNQGSVFSTQAPDLYNLFLTGAVTDGLKLWDLRTLRCVRRYEGHANRCHPCGAAFSPCGRYIATGSEDNCAYVYDIRSCTYLHKLPRHSDPVLTVAFNPAKPEASRDGCRSREPLLKDGPLRLEPQHSAARRVPRPHSGIRLSAEEIVCPAFFTEAEKLLQA</sequence>
<dbReference type="AlphaFoldDB" id="A0A9Q1CXI6"/>
<accession>A0A9Q1CXI6</accession>
<dbReference type="InterPro" id="IPR042411">
    <property type="entry name" value="WDR27"/>
</dbReference>
<feature type="region of interest" description="Disordered" evidence="2">
    <location>
        <begin position="257"/>
        <end position="290"/>
    </location>
</feature>
<dbReference type="Gene3D" id="2.130.10.10">
    <property type="entry name" value="YVTN repeat-like/Quinoprotein amine dehydrogenase"/>
    <property type="match status" value="3"/>
</dbReference>
<gene>
    <name evidence="3" type="ORF">COCON_G00226090</name>
</gene>
<dbReference type="InterPro" id="IPR015943">
    <property type="entry name" value="WD40/YVTN_repeat-like_dom_sf"/>
</dbReference>
<evidence type="ECO:0000313" key="3">
    <source>
        <dbReference type="EMBL" id="KAJ8250687.1"/>
    </source>
</evidence>
<feature type="compositionally biased region" description="Basic and acidic residues" evidence="2">
    <location>
        <begin position="804"/>
        <end position="826"/>
    </location>
</feature>
<evidence type="ECO:0000256" key="1">
    <source>
        <dbReference type="PROSITE-ProRule" id="PRU00221"/>
    </source>
</evidence>
<evidence type="ECO:0000313" key="4">
    <source>
        <dbReference type="Proteomes" id="UP001152803"/>
    </source>
</evidence>
<feature type="repeat" description="WD" evidence="1">
    <location>
        <begin position="544"/>
        <end position="585"/>
    </location>
</feature>
<dbReference type="InterPro" id="IPR001680">
    <property type="entry name" value="WD40_rpt"/>
</dbReference>
<proteinExistence type="predicted"/>
<protein>
    <recommendedName>
        <fullName evidence="5">WD repeat-containing protein 27</fullName>
    </recommendedName>
</protein>
<dbReference type="Pfam" id="PF00400">
    <property type="entry name" value="WD40"/>
    <property type="match status" value="3"/>
</dbReference>
<dbReference type="SUPFAM" id="SSF50998">
    <property type="entry name" value="Quinoprotein alcohol dehydrogenase-like"/>
    <property type="match status" value="1"/>
</dbReference>
<keyword evidence="4" id="KW-1185">Reference proteome</keyword>
<dbReference type="PROSITE" id="PS50294">
    <property type="entry name" value="WD_REPEATS_REGION"/>
    <property type="match status" value="2"/>
</dbReference>
<dbReference type="SMART" id="SM00320">
    <property type="entry name" value="WD40"/>
    <property type="match status" value="8"/>
</dbReference>
<comment type="caution">
    <text evidence="3">The sequence shown here is derived from an EMBL/GenBank/DDBJ whole genome shotgun (WGS) entry which is preliminary data.</text>
</comment>
<dbReference type="Proteomes" id="UP001152803">
    <property type="component" value="Unassembled WGS sequence"/>
</dbReference>